<dbReference type="EMBL" id="JBDFQZ010000006">
    <property type="protein sequence ID" value="KAK9714977.1"/>
    <property type="molecule type" value="Genomic_DNA"/>
</dbReference>
<keyword evidence="2" id="KW-1185">Reference proteome</keyword>
<comment type="caution">
    <text evidence="1">The sequence shown here is derived from an EMBL/GenBank/DDBJ whole genome shotgun (WGS) entry which is preliminary data.</text>
</comment>
<dbReference type="AlphaFoldDB" id="A0AAW1KAZ5"/>
<proteinExistence type="predicted"/>
<dbReference type="PANTHER" id="PTHR33647">
    <property type="entry name" value="OS01G0793900 PROTEIN"/>
    <property type="match status" value="1"/>
</dbReference>
<evidence type="ECO:0000313" key="1">
    <source>
        <dbReference type="EMBL" id="KAK9714977.1"/>
    </source>
</evidence>
<organism evidence="1 2">
    <name type="scientific">Saponaria officinalis</name>
    <name type="common">Common soapwort</name>
    <name type="synonym">Lychnis saponaria</name>
    <dbReference type="NCBI Taxonomy" id="3572"/>
    <lineage>
        <taxon>Eukaryota</taxon>
        <taxon>Viridiplantae</taxon>
        <taxon>Streptophyta</taxon>
        <taxon>Embryophyta</taxon>
        <taxon>Tracheophyta</taxon>
        <taxon>Spermatophyta</taxon>
        <taxon>Magnoliopsida</taxon>
        <taxon>eudicotyledons</taxon>
        <taxon>Gunneridae</taxon>
        <taxon>Pentapetalae</taxon>
        <taxon>Caryophyllales</taxon>
        <taxon>Caryophyllaceae</taxon>
        <taxon>Caryophylleae</taxon>
        <taxon>Saponaria</taxon>
    </lineage>
</organism>
<dbReference type="Proteomes" id="UP001443914">
    <property type="component" value="Unassembled WGS sequence"/>
</dbReference>
<sequence length="118" mass="13191">MGNCCMNGSKSATVWAGDDWAVLVPEKEGLIGDGRSSSEVGNIGGQVRIKISKRQLDKLLRKVDNHILYGNNNDNSKMKNKIKGGEIILKKIIDKCDHFEVHHLRQWKPALQSIPEIN</sequence>
<gene>
    <name evidence="1" type="ORF">RND81_06G134900</name>
</gene>
<protein>
    <submittedName>
        <fullName evidence="1">Uncharacterized protein</fullName>
    </submittedName>
</protein>
<reference evidence="1" key="1">
    <citation type="submission" date="2024-03" db="EMBL/GenBank/DDBJ databases">
        <title>WGS assembly of Saponaria officinalis var. Norfolk2.</title>
        <authorList>
            <person name="Jenkins J."/>
            <person name="Shu S."/>
            <person name="Grimwood J."/>
            <person name="Barry K."/>
            <person name="Goodstein D."/>
            <person name="Schmutz J."/>
            <person name="Leebens-Mack J."/>
            <person name="Osbourn A."/>
        </authorList>
    </citation>
    <scope>NUCLEOTIDE SEQUENCE [LARGE SCALE GENOMIC DNA]</scope>
    <source>
        <strain evidence="1">JIC</strain>
    </source>
</reference>
<accession>A0AAW1KAZ5</accession>
<evidence type="ECO:0000313" key="2">
    <source>
        <dbReference type="Proteomes" id="UP001443914"/>
    </source>
</evidence>
<name>A0AAW1KAZ5_SAPOF</name>
<dbReference type="PANTHER" id="PTHR33647:SF5">
    <property type="entry name" value="OS01G0793900 PROTEIN"/>
    <property type="match status" value="1"/>
</dbReference>